<evidence type="ECO:0000256" key="7">
    <source>
        <dbReference type="SAM" id="Phobius"/>
    </source>
</evidence>
<protein>
    <submittedName>
        <fullName evidence="9">BTB/POZ and MATH domain-containing protein 4</fullName>
    </submittedName>
</protein>
<feature type="domain" description="MATH" evidence="8">
    <location>
        <begin position="19"/>
        <end position="147"/>
    </location>
</feature>
<evidence type="ECO:0000256" key="1">
    <source>
        <dbReference type="ARBA" id="ARBA00004370"/>
    </source>
</evidence>
<comment type="subcellular location">
    <subcellularLocation>
        <location evidence="1">Membrane</location>
    </subcellularLocation>
</comment>
<evidence type="ECO:0000256" key="5">
    <source>
        <dbReference type="ARBA" id="ARBA00023136"/>
    </source>
</evidence>
<evidence type="ECO:0000256" key="4">
    <source>
        <dbReference type="ARBA" id="ARBA00022989"/>
    </source>
</evidence>
<name>A0AAV9DA05_ACOCL</name>
<dbReference type="CDD" id="cd00121">
    <property type="entry name" value="MATH"/>
    <property type="match status" value="1"/>
</dbReference>
<dbReference type="InterPro" id="IPR044991">
    <property type="entry name" value="TET_plant"/>
</dbReference>
<comment type="similarity">
    <text evidence="2">Belongs to the tetraspanin (TM4SF) family.</text>
</comment>
<evidence type="ECO:0000313" key="10">
    <source>
        <dbReference type="Proteomes" id="UP001180020"/>
    </source>
</evidence>
<dbReference type="InterPro" id="IPR002083">
    <property type="entry name" value="MATH/TRAF_dom"/>
</dbReference>
<keyword evidence="3 7" id="KW-0812">Transmembrane</keyword>
<gene>
    <name evidence="9" type="primary">BPM4</name>
    <name evidence="9" type="ORF">QJS10_CPB14g01418</name>
</gene>
<feature type="region of interest" description="Disordered" evidence="6">
    <location>
        <begin position="1"/>
        <end position="26"/>
    </location>
</feature>
<feature type="compositionally biased region" description="Low complexity" evidence="6">
    <location>
        <begin position="1"/>
        <end position="15"/>
    </location>
</feature>
<dbReference type="Proteomes" id="UP001180020">
    <property type="component" value="Unassembled WGS sequence"/>
</dbReference>
<proteinExistence type="inferred from homology"/>
<comment type="caution">
    <text evidence="9">The sequence shown here is derived from an EMBL/GenBank/DDBJ whole genome shotgun (WGS) entry which is preliminary data.</text>
</comment>
<organism evidence="9 10">
    <name type="scientific">Acorus calamus</name>
    <name type="common">Sweet flag</name>
    <dbReference type="NCBI Taxonomy" id="4465"/>
    <lineage>
        <taxon>Eukaryota</taxon>
        <taxon>Viridiplantae</taxon>
        <taxon>Streptophyta</taxon>
        <taxon>Embryophyta</taxon>
        <taxon>Tracheophyta</taxon>
        <taxon>Spermatophyta</taxon>
        <taxon>Magnoliopsida</taxon>
        <taxon>Liliopsida</taxon>
        <taxon>Acoraceae</taxon>
        <taxon>Acorus</taxon>
    </lineage>
</organism>
<accession>A0AAV9DA05</accession>
<dbReference type="GO" id="GO:0016020">
    <property type="term" value="C:membrane"/>
    <property type="evidence" value="ECO:0007669"/>
    <property type="project" value="UniProtKB-SubCell"/>
</dbReference>
<evidence type="ECO:0000259" key="8">
    <source>
        <dbReference type="PROSITE" id="PS50144"/>
    </source>
</evidence>
<evidence type="ECO:0000256" key="6">
    <source>
        <dbReference type="SAM" id="MobiDB-lite"/>
    </source>
</evidence>
<keyword evidence="4 7" id="KW-1133">Transmembrane helix</keyword>
<evidence type="ECO:0000256" key="3">
    <source>
        <dbReference type="ARBA" id="ARBA00022692"/>
    </source>
</evidence>
<dbReference type="Gene3D" id="2.60.210.10">
    <property type="entry name" value="Apoptosis, Tumor Necrosis Factor Receptor Associated Protein 2, Chain A"/>
    <property type="match status" value="1"/>
</dbReference>
<feature type="transmembrane region" description="Helical" evidence="7">
    <location>
        <begin position="251"/>
        <end position="271"/>
    </location>
</feature>
<dbReference type="SMART" id="SM00061">
    <property type="entry name" value="MATH"/>
    <property type="match status" value="1"/>
</dbReference>
<keyword evidence="5 7" id="KW-0472">Membrane</keyword>
<reference evidence="9" key="2">
    <citation type="submission" date="2023-06" db="EMBL/GenBank/DDBJ databases">
        <authorList>
            <person name="Ma L."/>
            <person name="Liu K.-W."/>
            <person name="Li Z."/>
            <person name="Hsiao Y.-Y."/>
            <person name="Qi Y."/>
            <person name="Fu T."/>
            <person name="Tang G."/>
            <person name="Zhang D."/>
            <person name="Sun W.-H."/>
            <person name="Liu D.-K."/>
            <person name="Li Y."/>
            <person name="Chen G.-Z."/>
            <person name="Liu X.-D."/>
            <person name="Liao X.-Y."/>
            <person name="Jiang Y.-T."/>
            <person name="Yu X."/>
            <person name="Hao Y."/>
            <person name="Huang J."/>
            <person name="Zhao X.-W."/>
            <person name="Ke S."/>
            <person name="Chen Y.-Y."/>
            <person name="Wu W.-L."/>
            <person name="Hsu J.-L."/>
            <person name="Lin Y.-F."/>
            <person name="Huang M.-D."/>
            <person name="Li C.-Y."/>
            <person name="Huang L."/>
            <person name="Wang Z.-W."/>
            <person name="Zhao X."/>
            <person name="Zhong W.-Y."/>
            <person name="Peng D.-H."/>
            <person name="Ahmad S."/>
            <person name="Lan S."/>
            <person name="Zhang J.-S."/>
            <person name="Tsai W.-C."/>
            <person name="Van De Peer Y."/>
            <person name="Liu Z.-J."/>
        </authorList>
    </citation>
    <scope>NUCLEOTIDE SEQUENCE</scope>
    <source>
        <strain evidence="9">CP</strain>
        <tissue evidence="9">Leaves</tissue>
    </source>
</reference>
<evidence type="ECO:0000256" key="2">
    <source>
        <dbReference type="ARBA" id="ARBA00006840"/>
    </source>
</evidence>
<dbReference type="PROSITE" id="PS50144">
    <property type="entry name" value="MATH"/>
    <property type="match status" value="1"/>
</dbReference>
<evidence type="ECO:0000313" key="9">
    <source>
        <dbReference type="EMBL" id="KAK1297915.1"/>
    </source>
</evidence>
<dbReference type="InterPro" id="IPR008974">
    <property type="entry name" value="TRAF-like"/>
</dbReference>
<dbReference type="PANTHER" id="PTHR32191">
    <property type="entry name" value="TETRASPANIN-8-RELATED"/>
    <property type="match status" value="1"/>
</dbReference>
<dbReference type="SUPFAM" id="SSF49599">
    <property type="entry name" value="TRAF domain-like"/>
    <property type="match status" value="1"/>
</dbReference>
<dbReference type="Pfam" id="PF22486">
    <property type="entry name" value="MATH_2"/>
    <property type="match status" value="1"/>
</dbReference>
<sequence>MALSSPNDSSSRSVSETVNGSHSFTVKGDGGREVHFERHVHGGGYDWAIYFYPDGKNPEDSSMYVSVFIVLASDGTDVSALFELALLDQSGRARHRIHSHFGRPLESGPCTLKNRGSMWGYKRFFKRSELETSYFLKDVFPCIAQRVRVLKTRSPVFRAQFSGLIGDPNMEKVEVKDVELPVFKSGCCKPPTACGDEYVSETEWNPVQGNLVVDMDCNKRSNDQQMLYYSCDPRKAGVLAEVRKSWRKVSVINIVVLIILIIVYVIGCAAFRNSRRMDNNEAFGENHMTKSRPSLYQF</sequence>
<dbReference type="AlphaFoldDB" id="A0AAV9DA05"/>
<dbReference type="GO" id="GO:0009734">
    <property type="term" value="P:auxin-activated signaling pathway"/>
    <property type="evidence" value="ECO:0007669"/>
    <property type="project" value="InterPro"/>
</dbReference>
<reference evidence="9" key="1">
    <citation type="journal article" date="2023" name="Nat. Commun.">
        <title>Diploid and tetraploid genomes of Acorus and the evolution of monocots.</title>
        <authorList>
            <person name="Ma L."/>
            <person name="Liu K.W."/>
            <person name="Li Z."/>
            <person name="Hsiao Y.Y."/>
            <person name="Qi Y."/>
            <person name="Fu T."/>
            <person name="Tang G.D."/>
            <person name="Zhang D."/>
            <person name="Sun W.H."/>
            <person name="Liu D.K."/>
            <person name="Li Y."/>
            <person name="Chen G.Z."/>
            <person name="Liu X.D."/>
            <person name="Liao X.Y."/>
            <person name="Jiang Y.T."/>
            <person name="Yu X."/>
            <person name="Hao Y."/>
            <person name="Huang J."/>
            <person name="Zhao X.W."/>
            <person name="Ke S."/>
            <person name="Chen Y.Y."/>
            <person name="Wu W.L."/>
            <person name="Hsu J.L."/>
            <person name="Lin Y.F."/>
            <person name="Huang M.D."/>
            <person name="Li C.Y."/>
            <person name="Huang L."/>
            <person name="Wang Z.W."/>
            <person name="Zhao X."/>
            <person name="Zhong W.Y."/>
            <person name="Peng D.H."/>
            <person name="Ahmad S."/>
            <person name="Lan S."/>
            <person name="Zhang J.S."/>
            <person name="Tsai W.C."/>
            <person name="Van de Peer Y."/>
            <person name="Liu Z.J."/>
        </authorList>
    </citation>
    <scope>NUCLEOTIDE SEQUENCE</scope>
    <source>
        <strain evidence="9">CP</strain>
    </source>
</reference>
<dbReference type="EMBL" id="JAUJYO010000014">
    <property type="protein sequence ID" value="KAK1297915.1"/>
    <property type="molecule type" value="Genomic_DNA"/>
</dbReference>
<keyword evidence="10" id="KW-1185">Reference proteome</keyword>